<dbReference type="GeneID" id="57968421"/>
<dbReference type="InterPro" id="IPR036388">
    <property type="entry name" value="WH-like_DNA-bd_sf"/>
</dbReference>
<dbReference type="Proteomes" id="UP001300871">
    <property type="component" value="Unassembled WGS sequence"/>
</dbReference>
<dbReference type="Pfam" id="PF00480">
    <property type="entry name" value="ROK"/>
    <property type="match status" value="1"/>
</dbReference>
<proteinExistence type="inferred from homology"/>
<dbReference type="InterPro" id="IPR000600">
    <property type="entry name" value="ROK"/>
</dbReference>
<comment type="similarity">
    <text evidence="2">Belongs to the ROK (NagC/XylR) family.</text>
</comment>
<dbReference type="AlphaFoldDB" id="A0AAW6AMF0"/>
<evidence type="ECO:0000313" key="4">
    <source>
        <dbReference type="EMBL" id="MDB1998755.1"/>
    </source>
</evidence>
<sequence>MEKSGNLGHLELIRRINRTLILNTVKEKQPISRAQISKTLKLSKTTVSAIVEELIKKKLLVEYGDCASPSGVGRPSTMLGFNPKSAYCIGVDIGGTKLLLLITDLVGNITYEVKIPTKNRVEELIGIIENALNESGIKQELVFGMGIGVPGTVMADGTVVRAKALCWNNLPLQKMMNDYFPFPVYVGNDVNLAALGERWLGSGDQTDDMLFIALGTGIGSAMVCGGQLIYGAQGRAGEIGYYLESRDAEEGNLNQLGKQGVLEQKCSGTALDQYEGGAEALFLSYSRGEANVTEIIEKFIRDFSVAIANSISLLNPSKVVIGGGVSDSMGAVIHRIREEVSKMTPIQADVCLANLGGKAGALGAINFASIQIEQQDIQVQK</sequence>
<evidence type="ECO:0000256" key="3">
    <source>
        <dbReference type="ARBA" id="ARBA00022629"/>
    </source>
</evidence>
<evidence type="ECO:0000256" key="2">
    <source>
        <dbReference type="ARBA" id="ARBA00006479"/>
    </source>
</evidence>
<dbReference type="SUPFAM" id="SSF46785">
    <property type="entry name" value="Winged helix' DNA-binding domain"/>
    <property type="match status" value="1"/>
</dbReference>
<reference evidence="4" key="1">
    <citation type="submission" date="2023-01" db="EMBL/GenBank/DDBJ databases">
        <title>Human gut microbiome strain richness.</title>
        <authorList>
            <person name="Chen-Liaw A."/>
        </authorList>
    </citation>
    <scope>NUCLEOTIDE SEQUENCE</scope>
    <source>
        <strain evidence="4">B1_m1001713B170214d0_201011</strain>
    </source>
</reference>
<organism evidence="4 5">
    <name type="scientific">Clostridium symbiosum</name>
    <name type="common">Bacteroides symbiosus</name>
    <dbReference type="NCBI Taxonomy" id="1512"/>
    <lineage>
        <taxon>Bacteria</taxon>
        <taxon>Bacillati</taxon>
        <taxon>Bacillota</taxon>
        <taxon>Clostridia</taxon>
        <taxon>Lachnospirales</taxon>
        <taxon>Lachnospiraceae</taxon>
        <taxon>Otoolea</taxon>
    </lineage>
</organism>
<dbReference type="SUPFAM" id="SSF53067">
    <property type="entry name" value="Actin-like ATPase domain"/>
    <property type="match status" value="1"/>
</dbReference>
<accession>A0AAW6AMF0</accession>
<keyword evidence="3" id="KW-0859">Xylose metabolism</keyword>
<dbReference type="CDD" id="cd23763">
    <property type="entry name" value="ASKHA_ATPase_ROK"/>
    <property type="match status" value="1"/>
</dbReference>
<name>A0AAW6AMF0_CLOSY</name>
<keyword evidence="3" id="KW-0119">Carbohydrate metabolism</keyword>
<comment type="caution">
    <text evidence="4">The sequence shown here is derived from an EMBL/GenBank/DDBJ whole genome shotgun (WGS) entry which is preliminary data.</text>
</comment>
<dbReference type="PANTHER" id="PTHR18964:SF149">
    <property type="entry name" value="BIFUNCTIONAL UDP-N-ACETYLGLUCOSAMINE 2-EPIMERASE_N-ACETYLMANNOSAMINE KINASE"/>
    <property type="match status" value="1"/>
</dbReference>
<dbReference type="InterPro" id="IPR036390">
    <property type="entry name" value="WH_DNA-bd_sf"/>
</dbReference>
<comment type="function">
    <text evidence="1">Transcriptional repressor of xylose-utilizing enzymes.</text>
</comment>
<dbReference type="PANTHER" id="PTHR18964">
    <property type="entry name" value="ROK (REPRESSOR, ORF, KINASE) FAMILY"/>
    <property type="match status" value="1"/>
</dbReference>
<protein>
    <submittedName>
        <fullName evidence="4">ROK family transcriptional regulator</fullName>
    </submittedName>
</protein>
<dbReference type="Pfam" id="PF13412">
    <property type="entry name" value="HTH_24"/>
    <property type="match status" value="1"/>
</dbReference>
<dbReference type="Gene3D" id="1.10.10.10">
    <property type="entry name" value="Winged helix-like DNA-binding domain superfamily/Winged helix DNA-binding domain"/>
    <property type="match status" value="1"/>
</dbReference>
<evidence type="ECO:0000256" key="1">
    <source>
        <dbReference type="ARBA" id="ARBA00002486"/>
    </source>
</evidence>
<dbReference type="EMBL" id="JAQLGM010000001">
    <property type="protein sequence ID" value="MDB1998755.1"/>
    <property type="molecule type" value="Genomic_DNA"/>
</dbReference>
<evidence type="ECO:0000313" key="5">
    <source>
        <dbReference type="Proteomes" id="UP001300871"/>
    </source>
</evidence>
<dbReference type="GO" id="GO:0042732">
    <property type="term" value="P:D-xylose metabolic process"/>
    <property type="evidence" value="ECO:0007669"/>
    <property type="project" value="UniProtKB-KW"/>
</dbReference>
<dbReference type="RefSeq" id="WP_003503883.1">
    <property type="nucleotide sequence ID" value="NZ_BAABZD010000005.1"/>
</dbReference>
<gene>
    <name evidence="4" type="ORF">PM006_00860</name>
</gene>
<dbReference type="InterPro" id="IPR043129">
    <property type="entry name" value="ATPase_NBD"/>
</dbReference>
<dbReference type="Gene3D" id="3.30.420.40">
    <property type="match status" value="2"/>
</dbReference>